<feature type="signal peptide" evidence="1">
    <location>
        <begin position="1"/>
        <end position="21"/>
    </location>
</feature>
<gene>
    <name evidence="2" type="ORF">CERZMDRAFT_118959</name>
</gene>
<dbReference type="EMBL" id="ML992700">
    <property type="protein sequence ID" value="KAF2207801.1"/>
    <property type="molecule type" value="Genomic_DNA"/>
</dbReference>
<evidence type="ECO:0000313" key="3">
    <source>
        <dbReference type="Proteomes" id="UP000799539"/>
    </source>
</evidence>
<evidence type="ECO:0000256" key="1">
    <source>
        <dbReference type="SAM" id="SignalP"/>
    </source>
</evidence>
<sequence>MRALRLLPYFVSALSVPGAFADMSDFACPADNNTLQWFTADPAGRQLYIVRCSTSFLSVLDDNVDVTQSNVTRSQCLILCHVDPYCLAWNFVPSDPDAIDSATNFGNCYGWTVLDSEPDEPNERLPVSFGPDSDDGTNNIGVIKAPYWAGYDQIYYAPPTVQYITTVFVTLTSVTAYPFTTISVITRTATLTSAITQTATISTVLPDRTATFASLQVVPTTIVSLQIFTTTIVQTTTQQIVTVVPTVVPTTVVETVRSTLALQNTIVNTQLPVTTVRSTVQYQQTVTVTA</sequence>
<dbReference type="AlphaFoldDB" id="A0A6A6F5H9"/>
<keyword evidence="3" id="KW-1185">Reference proteome</keyword>
<dbReference type="Proteomes" id="UP000799539">
    <property type="component" value="Unassembled WGS sequence"/>
</dbReference>
<proteinExistence type="predicted"/>
<reference evidence="2" key="1">
    <citation type="journal article" date="2020" name="Stud. Mycol.">
        <title>101 Dothideomycetes genomes: a test case for predicting lifestyles and emergence of pathogens.</title>
        <authorList>
            <person name="Haridas S."/>
            <person name="Albert R."/>
            <person name="Binder M."/>
            <person name="Bloem J."/>
            <person name="Labutti K."/>
            <person name="Salamov A."/>
            <person name="Andreopoulos B."/>
            <person name="Baker S."/>
            <person name="Barry K."/>
            <person name="Bills G."/>
            <person name="Bluhm B."/>
            <person name="Cannon C."/>
            <person name="Castanera R."/>
            <person name="Culley D."/>
            <person name="Daum C."/>
            <person name="Ezra D."/>
            <person name="Gonzalez J."/>
            <person name="Henrissat B."/>
            <person name="Kuo A."/>
            <person name="Liang C."/>
            <person name="Lipzen A."/>
            <person name="Lutzoni F."/>
            <person name="Magnuson J."/>
            <person name="Mondo S."/>
            <person name="Nolan M."/>
            <person name="Ohm R."/>
            <person name="Pangilinan J."/>
            <person name="Park H.-J."/>
            <person name="Ramirez L."/>
            <person name="Alfaro M."/>
            <person name="Sun H."/>
            <person name="Tritt A."/>
            <person name="Yoshinaga Y."/>
            <person name="Zwiers L.-H."/>
            <person name="Turgeon B."/>
            <person name="Goodwin S."/>
            <person name="Spatafora J."/>
            <person name="Crous P."/>
            <person name="Grigoriev I."/>
        </authorList>
    </citation>
    <scope>NUCLEOTIDE SEQUENCE</scope>
    <source>
        <strain evidence="2">SCOH1-5</strain>
    </source>
</reference>
<protein>
    <recommendedName>
        <fullName evidence="4">Apple domain-containing protein</fullName>
    </recommendedName>
</protein>
<evidence type="ECO:0008006" key="4">
    <source>
        <dbReference type="Google" id="ProtNLM"/>
    </source>
</evidence>
<keyword evidence="1" id="KW-0732">Signal</keyword>
<dbReference type="OrthoDB" id="10384523at2759"/>
<organism evidence="2 3">
    <name type="scientific">Cercospora zeae-maydis SCOH1-5</name>
    <dbReference type="NCBI Taxonomy" id="717836"/>
    <lineage>
        <taxon>Eukaryota</taxon>
        <taxon>Fungi</taxon>
        <taxon>Dikarya</taxon>
        <taxon>Ascomycota</taxon>
        <taxon>Pezizomycotina</taxon>
        <taxon>Dothideomycetes</taxon>
        <taxon>Dothideomycetidae</taxon>
        <taxon>Mycosphaerellales</taxon>
        <taxon>Mycosphaerellaceae</taxon>
        <taxon>Cercospora</taxon>
    </lineage>
</organism>
<name>A0A6A6F5H9_9PEZI</name>
<accession>A0A6A6F5H9</accession>
<feature type="chain" id="PRO_5025570187" description="Apple domain-containing protein" evidence="1">
    <location>
        <begin position="22"/>
        <end position="290"/>
    </location>
</feature>
<evidence type="ECO:0000313" key="2">
    <source>
        <dbReference type="EMBL" id="KAF2207801.1"/>
    </source>
</evidence>